<dbReference type="PROSITE" id="PS51782">
    <property type="entry name" value="LYSM"/>
    <property type="match status" value="1"/>
</dbReference>
<protein>
    <recommendedName>
        <fullName evidence="2">N-acetylmuramoyl-L-alanine amidase</fullName>
        <ecNumber evidence="2">3.5.1.28</ecNumber>
    </recommendedName>
</protein>
<sequence>MTLNKLFLFLFLIALSPDLSSEQLLVTAQKGDGIYAILRRYQLLDYTCNLNEFYRLNKLKNNAALMIGSTYKLPIEVLNFDGKSIRSSTGNDNYARALAIQHYNEALLAAEVRPEDFRENKVLYLPFHIDNCFEEKLEAAPAEIMDEGEIAKTGGKPGAKPQELEQVTTSAFRTFDIFGEKYAYVPKIDNKLAGRIFYIVSGHGGPDPGTIGKRAGHHLHEDEYAYDVALRMTRNILAHGGTPYMIVRDTDGIRDERYLKGDKDETVWGGQAIPYQQKARLQQRTNIINTLYEEHLAKGITDQTMISIHVDSRAKNKKIDLFFYHHDTDLVGARQAEKMQAVVRKKYDQVRKGRGYAGTVGTRDLHVLREAMCSGVFIELGNITNSSDQVRIVEPSNRQLIADWLVEGLFN</sequence>
<reference evidence="5 6" key="1">
    <citation type="submission" date="2019-08" db="EMBL/GenBank/DDBJ databases">
        <title>Lewinella sp. strain SSH13 Genome sequencing and assembly.</title>
        <authorList>
            <person name="Kim I."/>
        </authorList>
    </citation>
    <scope>NUCLEOTIDE SEQUENCE [LARGE SCALE GENOMIC DNA]</scope>
    <source>
        <strain evidence="5 6">SSH13</strain>
    </source>
</reference>
<comment type="caution">
    <text evidence="5">The sequence shown here is derived from an EMBL/GenBank/DDBJ whole genome shotgun (WGS) entry which is preliminary data.</text>
</comment>
<evidence type="ECO:0000256" key="3">
    <source>
        <dbReference type="ARBA" id="ARBA00022801"/>
    </source>
</evidence>
<evidence type="ECO:0000313" key="6">
    <source>
        <dbReference type="Proteomes" id="UP000321907"/>
    </source>
</evidence>
<evidence type="ECO:0000256" key="1">
    <source>
        <dbReference type="ARBA" id="ARBA00001561"/>
    </source>
</evidence>
<accession>A0A5C7FM33</accession>
<proteinExistence type="predicted"/>
<dbReference type="GO" id="GO:0030288">
    <property type="term" value="C:outer membrane-bounded periplasmic space"/>
    <property type="evidence" value="ECO:0007669"/>
    <property type="project" value="TreeGrafter"/>
</dbReference>
<dbReference type="GO" id="GO:0009253">
    <property type="term" value="P:peptidoglycan catabolic process"/>
    <property type="evidence" value="ECO:0007669"/>
    <property type="project" value="InterPro"/>
</dbReference>
<dbReference type="AlphaFoldDB" id="A0A5C7FM33"/>
<dbReference type="InterPro" id="IPR050695">
    <property type="entry name" value="N-acetylmuramoyl_amidase_3"/>
</dbReference>
<dbReference type="InterPro" id="IPR018392">
    <property type="entry name" value="LysM"/>
</dbReference>
<dbReference type="EMBL" id="VOXD01000003">
    <property type="protein sequence ID" value="TXF91128.1"/>
    <property type="molecule type" value="Genomic_DNA"/>
</dbReference>
<keyword evidence="6" id="KW-1185">Reference proteome</keyword>
<dbReference type="EC" id="3.5.1.28" evidence="2"/>
<gene>
    <name evidence="5" type="ORF">FUA23_02555</name>
</gene>
<dbReference type="SUPFAM" id="SSF53187">
    <property type="entry name" value="Zn-dependent exopeptidases"/>
    <property type="match status" value="1"/>
</dbReference>
<keyword evidence="3" id="KW-0378">Hydrolase</keyword>
<dbReference type="PANTHER" id="PTHR30404:SF0">
    <property type="entry name" value="N-ACETYLMURAMOYL-L-ALANINE AMIDASE AMIC"/>
    <property type="match status" value="1"/>
</dbReference>
<dbReference type="RefSeq" id="WP_147929147.1">
    <property type="nucleotide sequence ID" value="NZ_VOXD01000003.1"/>
</dbReference>
<dbReference type="GO" id="GO:0008745">
    <property type="term" value="F:N-acetylmuramoyl-L-alanine amidase activity"/>
    <property type="evidence" value="ECO:0007669"/>
    <property type="project" value="UniProtKB-EC"/>
</dbReference>
<comment type="catalytic activity">
    <reaction evidence="1">
        <text>Hydrolyzes the link between N-acetylmuramoyl residues and L-amino acid residues in certain cell-wall glycopeptides.</text>
        <dbReference type="EC" id="3.5.1.28"/>
    </reaction>
</comment>
<dbReference type="SMART" id="SM00646">
    <property type="entry name" value="Ami_3"/>
    <property type="match status" value="1"/>
</dbReference>
<organism evidence="5 6">
    <name type="scientific">Neolewinella aurantiaca</name>
    <dbReference type="NCBI Taxonomy" id="2602767"/>
    <lineage>
        <taxon>Bacteria</taxon>
        <taxon>Pseudomonadati</taxon>
        <taxon>Bacteroidota</taxon>
        <taxon>Saprospiria</taxon>
        <taxon>Saprospirales</taxon>
        <taxon>Lewinellaceae</taxon>
        <taxon>Neolewinella</taxon>
    </lineage>
</organism>
<evidence type="ECO:0000256" key="2">
    <source>
        <dbReference type="ARBA" id="ARBA00011901"/>
    </source>
</evidence>
<dbReference type="PANTHER" id="PTHR30404">
    <property type="entry name" value="N-ACETYLMURAMOYL-L-ALANINE AMIDASE"/>
    <property type="match status" value="1"/>
</dbReference>
<feature type="domain" description="LysM" evidence="4">
    <location>
        <begin position="24"/>
        <end position="73"/>
    </location>
</feature>
<evidence type="ECO:0000259" key="4">
    <source>
        <dbReference type="PROSITE" id="PS51782"/>
    </source>
</evidence>
<name>A0A5C7FM33_9BACT</name>
<evidence type="ECO:0000313" key="5">
    <source>
        <dbReference type="EMBL" id="TXF91128.1"/>
    </source>
</evidence>
<dbReference type="CDD" id="cd00118">
    <property type="entry name" value="LysM"/>
    <property type="match status" value="1"/>
</dbReference>
<dbReference type="Gene3D" id="3.40.630.40">
    <property type="entry name" value="Zn-dependent exopeptidases"/>
    <property type="match status" value="1"/>
</dbReference>
<dbReference type="OrthoDB" id="936124at2"/>
<dbReference type="Proteomes" id="UP000321907">
    <property type="component" value="Unassembled WGS sequence"/>
</dbReference>
<dbReference type="InterPro" id="IPR002508">
    <property type="entry name" value="MurNAc-LAA_cat"/>
</dbReference>
<dbReference type="Pfam" id="PF01520">
    <property type="entry name" value="Amidase_3"/>
    <property type="match status" value="1"/>
</dbReference>
<dbReference type="CDD" id="cd02696">
    <property type="entry name" value="MurNAc-LAA"/>
    <property type="match status" value="1"/>
</dbReference>